<name>A0ABS5AIB9_9PSEU</name>
<dbReference type="PANTHER" id="PTHR30163:SF8">
    <property type="entry name" value="LYTIC MUREIN TRANSGLYCOSYLASE"/>
    <property type="match status" value="1"/>
</dbReference>
<feature type="domain" description="Transglycosylase SLT" evidence="3">
    <location>
        <begin position="193"/>
        <end position="244"/>
    </location>
</feature>
<gene>
    <name evidence="4" type="ORF">JOF53_005187</name>
</gene>
<protein>
    <submittedName>
        <fullName evidence="4">Membrane-bound lytic murein transglycosylase B</fullName>
    </submittedName>
</protein>
<accession>A0ABS5AIB9</accession>
<feature type="region of interest" description="Disordered" evidence="1">
    <location>
        <begin position="54"/>
        <end position="93"/>
    </location>
</feature>
<organism evidence="4 5">
    <name type="scientific">Crossiella equi</name>
    <dbReference type="NCBI Taxonomy" id="130796"/>
    <lineage>
        <taxon>Bacteria</taxon>
        <taxon>Bacillati</taxon>
        <taxon>Actinomycetota</taxon>
        <taxon>Actinomycetes</taxon>
        <taxon>Pseudonocardiales</taxon>
        <taxon>Pseudonocardiaceae</taxon>
        <taxon>Crossiella</taxon>
    </lineage>
</organism>
<dbReference type="Pfam" id="PF13406">
    <property type="entry name" value="SLT_2"/>
    <property type="match status" value="1"/>
</dbReference>
<evidence type="ECO:0000256" key="1">
    <source>
        <dbReference type="SAM" id="MobiDB-lite"/>
    </source>
</evidence>
<keyword evidence="2" id="KW-0812">Transmembrane</keyword>
<dbReference type="InterPro" id="IPR031304">
    <property type="entry name" value="SLT_2"/>
</dbReference>
<keyword evidence="2" id="KW-1133">Transmembrane helix</keyword>
<dbReference type="Proteomes" id="UP001519363">
    <property type="component" value="Unassembled WGS sequence"/>
</dbReference>
<evidence type="ECO:0000313" key="4">
    <source>
        <dbReference type="EMBL" id="MBP2476315.1"/>
    </source>
</evidence>
<keyword evidence="2" id="KW-0472">Membrane</keyword>
<dbReference type="InterPro" id="IPR043426">
    <property type="entry name" value="MltB-like"/>
</dbReference>
<feature type="transmembrane region" description="Helical" evidence="2">
    <location>
        <begin position="25"/>
        <end position="45"/>
    </location>
</feature>
<comment type="caution">
    <text evidence="4">The sequence shown here is derived from an EMBL/GenBank/DDBJ whole genome shotgun (WGS) entry which is preliminary data.</text>
</comment>
<sequence>MTLNRFPGTLEPMNADGNTRSDRRWAFLLLGATGAALAVLGAVVVRGELRESPALRQPPPKAELKLPSAVAPPDAGDRLPALTPQPPGARPQGQFAEWAATHSMKLNVPKAALEAYGFAAATVAVELPTCRLTWTALAGIGQIESNHGRFNGAKLDASARPTSEIRGIPLDGRPGVKAIRDTDGGRLDGDLTWDRAMGPLQFIPTTWQEWGTDADGDGRADPDDLDDAALAAGRYLCASGGDLGTPEGWWRAVTTYNESRRYGQDVLDRAADYGRRSRV</sequence>
<dbReference type="SUPFAM" id="SSF53955">
    <property type="entry name" value="Lysozyme-like"/>
    <property type="match status" value="1"/>
</dbReference>
<dbReference type="EMBL" id="JAGIOO010000001">
    <property type="protein sequence ID" value="MBP2476315.1"/>
    <property type="molecule type" value="Genomic_DNA"/>
</dbReference>
<evidence type="ECO:0000259" key="3">
    <source>
        <dbReference type="Pfam" id="PF13406"/>
    </source>
</evidence>
<reference evidence="4 5" key="1">
    <citation type="submission" date="2021-03" db="EMBL/GenBank/DDBJ databases">
        <title>Sequencing the genomes of 1000 actinobacteria strains.</title>
        <authorList>
            <person name="Klenk H.-P."/>
        </authorList>
    </citation>
    <scope>NUCLEOTIDE SEQUENCE [LARGE SCALE GENOMIC DNA]</scope>
    <source>
        <strain evidence="4 5">DSM 44580</strain>
    </source>
</reference>
<dbReference type="Gene3D" id="1.10.530.10">
    <property type="match status" value="1"/>
</dbReference>
<evidence type="ECO:0000256" key="2">
    <source>
        <dbReference type="SAM" id="Phobius"/>
    </source>
</evidence>
<dbReference type="InterPro" id="IPR023346">
    <property type="entry name" value="Lysozyme-like_dom_sf"/>
</dbReference>
<proteinExistence type="predicted"/>
<dbReference type="RefSeq" id="WP_307850162.1">
    <property type="nucleotide sequence ID" value="NZ_JAGIOO010000001.1"/>
</dbReference>
<dbReference type="PANTHER" id="PTHR30163">
    <property type="entry name" value="MEMBRANE-BOUND LYTIC MUREIN TRANSGLYCOSYLASE B"/>
    <property type="match status" value="1"/>
</dbReference>
<evidence type="ECO:0000313" key="5">
    <source>
        <dbReference type="Proteomes" id="UP001519363"/>
    </source>
</evidence>
<keyword evidence="5" id="KW-1185">Reference proteome</keyword>